<proteinExistence type="predicted"/>
<keyword evidence="3" id="KW-1185">Reference proteome</keyword>
<feature type="transmembrane region" description="Helical" evidence="1">
    <location>
        <begin position="65"/>
        <end position="83"/>
    </location>
</feature>
<comment type="caution">
    <text evidence="2">The sequence shown here is derived from an EMBL/GenBank/DDBJ whole genome shotgun (WGS) entry which is preliminary data.</text>
</comment>
<organism evidence="2 3">
    <name type="scientific">Planococcus chinensis</name>
    <dbReference type="NCBI Taxonomy" id="272917"/>
    <lineage>
        <taxon>Bacteria</taxon>
        <taxon>Bacillati</taxon>
        <taxon>Bacillota</taxon>
        <taxon>Bacilli</taxon>
        <taxon>Bacillales</taxon>
        <taxon>Caryophanaceae</taxon>
        <taxon>Planococcus</taxon>
    </lineage>
</organism>
<dbReference type="RefSeq" id="WP_204892968.1">
    <property type="nucleotide sequence ID" value="NZ_JBHUFW010000007.1"/>
</dbReference>
<keyword evidence="1" id="KW-1133">Transmembrane helix</keyword>
<dbReference type="Pfam" id="PF10710">
    <property type="entry name" value="DUF2512"/>
    <property type="match status" value="1"/>
</dbReference>
<evidence type="ECO:0000256" key="1">
    <source>
        <dbReference type="SAM" id="Phobius"/>
    </source>
</evidence>
<evidence type="ECO:0000313" key="2">
    <source>
        <dbReference type="EMBL" id="MFD1863271.1"/>
    </source>
</evidence>
<dbReference type="EMBL" id="JBHUFW010000007">
    <property type="protein sequence ID" value="MFD1863271.1"/>
    <property type="molecule type" value="Genomic_DNA"/>
</dbReference>
<feature type="transmembrane region" description="Helical" evidence="1">
    <location>
        <begin position="95"/>
        <end position="113"/>
    </location>
</feature>
<dbReference type="Proteomes" id="UP001597273">
    <property type="component" value="Unassembled WGS sequence"/>
</dbReference>
<feature type="transmembrane region" description="Helical" evidence="1">
    <location>
        <begin position="7"/>
        <end position="28"/>
    </location>
</feature>
<sequence>MNHVKALAIKFVMIAAVLFIILTLMFDVPLADTLWISLALTIIAYAMGDLMVFRKAGNRAEQNKRNAIATVADIVVAFLVIWVMGEALVGNDVNIATPAIVSALLIGGGEWFFHKYLDRSVFPEKDDHAHTAAR</sequence>
<feature type="transmembrane region" description="Helical" evidence="1">
    <location>
        <begin position="34"/>
        <end position="53"/>
    </location>
</feature>
<keyword evidence="1" id="KW-0472">Membrane</keyword>
<name>A0ABW4QI41_9BACL</name>
<evidence type="ECO:0000313" key="3">
    <source>
        <dbReference type="Proteomes" id="UP001597273"/>
    </source>
</evidence>
<accession>A0ABW4QI41</accession>
<protein>
    <submittedName>
        <fullName evidence="2">YndM family protein</fullName>
    </submittedName>
</protein>
<dbReference type="InterPro" id="IPR019649">
    <property type="entry name" value="DUF2512"/>
</dbReference>
<reference evidence="3" key="1">
    <citation type="journal article" date="2019" name="Int. J. Syst. Evol. Microbiol.">
        <title>The Global Catalogue of Microorganisms (GCM) 10K type strain sequencing project: providing services to taxonomists for standard genome sequencing and annotation.</title>
        <authorList>
            <consortium name="The Broad Institute Genomics Platform"/>
            <consortium name="The Broad Institute Genome Sequencing Center for Infectious Disease"/>
            <person name="Wu L."/>
            <person name="Ma J."/>
        </authorList>
    </citation>
    <scope>NUCLEOTIDE SEQUENCE [LARGE SCALE GENOMIC DNA]</scope>
    <source>
        <strain evidence="3">CGMCC 1.15475</strain>
    </source>
</reference>
<keyword evidence="1" id="KW-0812">Transmembrane</keyword>
<gene>
    <name evidence="2" type="ORF">ACFSDB_10125</name>
</gene>